<evidence type="ECO:0000313" key="4">
    <source>
        <dbReference type="Proteomes" id="UP000065473"/>
    </source>
</evidence>
<dbReference type="RefSeq" id="WP_011278640.1">
    <property type="nucleotide sequence ID" value="NZ_BHWZ01000004.1"/>
</dbReference>
<dbReference type="PaxDb" id="1435377-SUSAZ_08795"/>
<evidence type="ECO:0000313" key="1">
    <source>
        <dbReference type="EMBL" id="ALU30048.1"/>
    </source>
</evidence>
<gene>
    <name evidence="1" type="ORF">ATY89_08955</name>
    <name evidence="2" type="ORF">ATZ20_00370</name>
</gene>
<evidence type="ECO:0008006" key="5">
    <source>
        <dbReference type="Google" id="ProtNLM"/>
    </source>
</evidence>
<proteinExistence type="predicted"/>
<dbReference type="Proteomes" id="UP000065473">
    <property type="component" value="Chromosome"/>
</dbReference>
<evidence type="ECO:0000313" key="3">
    <source>
        <dbReference type="Proteomes" id="UP000060043"/>
    </source>
</evidence>
<accession>A0A0U3H546</accession>
<sequence length="203" mass="23461">MSVSIEFETKKGLREDLEAFERILNALEKYETIPIVKFGLYSLVFQLAMNVFLDVSSYCERCGGKCCDYGFGIPVYEFDYKEIVNKLGGAKGISDKRDSVNFRILERPCPYKRGWACGIHSFKPYACLSFPFSTEDEQKEVMDTYNGEGIPEFKLPEYCIAGKKVREIVKKIIDDLTKRLGRQPSPRELYEELKSRFSYKLIT</sequence>
<dbReference type="EMBL" id="CP013695">
    <property type="protein sequence ID" value="ALU30739.1"/>
    <property type="molecule type" value="Genomic_DNA"/>
</dbReference>
<dbReference type="OrthoDB" id="36424at2157"/>
<dbReference type="GeneID" id="14552329"/>
<name>A0A0U3H546_9CREN</name>
<dbReference type="Pfam" id="PF03692">
    <property type="entry name" value="CxxCxxCC"/>
    <property type="match status" value="1"/>
</dbReference>
<dbReference type="InterPro" id="IPR005358">
    <property type="entry name" value="Puta_zinc/iron-chelating_dom"/>
</dbReference>
<dbReference type="OMA" id="RRPCQFQ"/>
<evidence type="ECO:0000313" key="2">
    <source>
        <dbReference type="EMBL" id="ALU30739.1"/>
    </source>
</evidence>
<reference evidence="3 4" key="1">
    <citation type="submission" date="2015-12" db="EMBL/GenBank/DDBJ databases">
        <title>A stable core within a dynamic pangenome in Sulfolobus acidocaldarius.</title>
        <authorList>
            <person name="Anderson R."/>
            <person name="Kouris A."/>
            <person name="Seward C."/>
            <person name="Campbell K."/>
            <person name="Whitaker R."/>
        </authorList>
    </citation>
    <scope>NUCLEOTIDE SEQUENCE [LARGE SCALE GENOMIC DNA]</scope>
    <source>
        <strain evidence="1 4">GG12-C01-09</strain>
        <strain evidence="2 3">NG05B_CO5_07</strain>
    </source>
</reference>
<protein>
    <recommendedName>
        <fullName evidence="5">YkgJ family cysteine cluster protein</fullName>
    </recommendedName>
</protein>
<dbReference type="EMBL" id="CP013694">
    <property type="protein sequence ID" value="ALU30048.1"/>
    <property type="molecule type" value="Genomic_DNA"/>
</dbReference>
<dbReference type="AlphaFoldDB" id="A0A0U3H546"/>
<dbReference type="STRING" id="1435377.SUSAZ_08795"/>
<dbReference type="Proteomes" id="UP000060043">
    <property type="component" value="Chromosome"/>
</dbReference>
<organism evidence="1 4">
    <name type="scientific">Sulfolobus acidocaldarius</name>
    <dbReference type="NCBI Taxonomy" id="2285"/>
    <lineage>
        <taxon>Archaea</taxon>
        <taxon>Thermoproteota</taxon>
        <taxon>Thermoprotei</taxon>
        <taxon>Sulfolobales</taxon>
        <taxon>Sulfolobaceae</taxon>
        <taxon>Sulfolobus</taxon>
    </lineage>
</organism>